<dbReference type="GO" id="GO:0000049">
    <property type="term" value="F:tRNA binding"/>
    <property type="evidence" value="ECO:0000318"/>
    <property type="project" value="GO_Central"/>
</dbReference>
<dbReference type="AlphaFoldDB" id="A0A2K3CYE6"/>
<sequence>MQIQALGSLHQQTASGHAYSGWPTRVARRAVSRAAPWGTSASRPLASGVYGAQTAAAASSATTTALVGSGAAVSSAWASSRPTVMRYPCTPSSTPQRPARLPASGAGATWAGLPSTPAVSVGAPGLSPALCNRRRAAGIAGLGSLSGGQRRPALATAAAAAASAPAALAGAGGGAGARAIRSDSDAGDASSDSVPVVSGNSVGSSTGTGVKLQPVDYSTLAAAVAELRAGWVPAKVEQVLMPDKTSLCLRLRTPAGQGWLRLCWHAASGRLAMLDPRDGPERGSATELYSLAEQVHSALTGLVLVGVELPAAWERVAALRFGTRPGEPPSHSLYLEIMARYSNLVLAGSQNEILATAYQVGGMMSSHRQVQVGRSYSLPPLLFGVPPSPAATAAAAAEWRQTLTRAAAMAAATAAATAAARQQRKKGAGGGGGSAAAAAAAAAPPEDASRDPAVAADSANTVIAVAGVAGEGRLMDGFVRAFHGVSPALVEELCVAAGVPGAAAAPPSSLSEGQWAALHGQWLAWQRRLAAGEFAASSDPATGRYSVFGSLPVRHASVHALLEQYYGPAAAAEAAAALQARLAGVVAAALKKTRGKVRAFQQQLSDSDAAEGVQRQADLITANLYRIPAGASSVTVEDWDTGAPLTLPLDPLQPPVATAEGLYKKARKLRRAVDAVGPLLAAAEEEVAYLEEVEVGLAGLKQWSGDAADMAALREVQDELVAGKYMKPPTDAALAVKTAAKAAKAAQRNATRSGGGGGKKGASGGAGKKSTAAGAAGGGGGGAAAAAAAAGGGGDTAAARRYTSPGGYTVLVGRNNKQNDVLSTQVAADEDLWFHVRGMPGSHVLLRTAAGASPRGAGGGGSSGGRQGPQQPSDADVQFAADCAAFFSKAKDSIKVDVVMSKGAWVRKPRGAKPGAVQVTRELGNVVGRPGGCPAAALEST</sequence>
<dbReference type="GeneID" id="5718386"/>
<dbReference type="PANTHER" id="PTHR15239">
    <property type="entry name" value="NUCLEAR EXPORT MEDIATOR FACTOR NEMF"/>
    <property type="match status" value="1"/>
</dbReference>
<dbReference type="GO" id="GO:0072344">
    <property type="term" value="P:rescue of stalled ribosome"/>
    <property type="evidence" value="ECO:0000318"/>
    <property type="project" value="GO_Central"/>
</dbReference>
<name>A0A2K3CYE6_CHLRE</name>
<feature type="region of interest" description="Disordered" evidence="1">
    <location>
        <begin position="745"/>
        <end position="778"/>
    </location>
</feature>
<protein>
    <recommendedName>
        <fullName evidence="2">NFACT RNA-binding domain-containing protein</fullName>
    </recommendedName>
</protein>
<dbReference type="Gramene" id="PNW73302">
    <property type="protein sequence ID" value="PNW73302"/>
    <property type="gene ID" value="CHLRE_14g627150v5"/>
</dbReference>
<dbReference type="InterPro" id="IPR008532">
    <property type="entry name" value="NFACT_RNA-bd"/>
</dbReference>
<dbReference type="InterPro" id="IPR051608">
    <property type="entry name" value="RQC_Subunit_NEMF"/>
</dbReference>
<dbReference type="EMBL" id="CM008975">
    <property type="protein sequence ID" value="PNW73303.1"/>
    <property type="molecule type" value="Genomic_DNA"/>
</dbReference>
<proteinExistence type="predicted"/>
<dbReference type="RefSeq" id="XP_042916973.1">
    <property type="nucleotide sequence ID" value="XM_043070299.1"/>
</dbReference>
<feature type="compositionally biased region" description="Low complexity" evidence="1">
    <location>
        <begin position="187"/>
        <end position="208"/>
    </location>
</feature>
<dbReference type="PANTHER" id="PTHR15239:SF6">
    <property type="entry name" value="RIBOSOME QUALITY CONTROL COMPLEX SUBUNIT NEMF"/>
    <property type="match status" value="1"/>
</dbReference>
<feature type="compositionally biased region" description="Gly residues" evidence="1">
    <location>
        <begin position="856"/>
        <end position="867"/>
    </location>
</feature>
<keyword evidence="4" id="KW-1185">Reference proteome</keyword>
<feature type="compositionally biased region" description="Gly residues" evidence="1">
    <location>
        <begin position="753"/>
        <end position="767"/>
    </location>
</feature>
<dbReference type="GO" id="GO:0043023">
    <property type="term" value="F:ribosomal large subunit binding"/>
    <property type="evidence" value="ECO:0000318"/>
    <property type="project" value="GO_Central"/>
</dbReference>
<feature type="region of interest" description="Disordered" evidence="1">
    <location>
        <begin position="851"/>
        <end position="875"/>
    </location>
</feature>
<dbReference type="OrthoDB" id="436717at2759"/>
<dbReference type="Pfam" id="PF05670">
    <property type="entry name" value="NFACT-R_1"/>
    <property type="match status" value="1"/>
</dbReference>
<reference evidence="3 4" key="1">
    <citation type="journal article" date="2007" name="Science">
        <title>The Chlamydomonas genome reveals the evolution of key animal and plant functions.</title>
        <authorList>
            <person name="Merchant S.S."/>
            <person name="Prochnik S.E."/>
            <person name="Vallon O."/>
            <person name="Harris E.H."/>
            <person name="Karpowicz S.J."/>
            <person name="Witman G.B."/>
            <person name="Terry A."/>
            <person name="Salamov A."/>
            <person name="Fritz-Laylin L.K."/>
            <person name="Marechal-Drouard L."/>
            <person name="Marshall W.F."/>
            <person name="Qu L.H."/>
            <person name="Nelson D.R."/>
            <person name="Sanderfoot A.A."/>
            <person name="Spalding M.H."/>
            <person name="Kapitonov V.V."/>
            <person name="Ren Q."/>
            <person name="Ferris P."/>
            <person name="Lindquist E."/>
            <person name="Shapiro H."/>
            <person name="Lucas S.M."/>
            <person name="Grimwood J."/>
            <person name="Schmutz J."/>
            <person name="Cardol P."/>
            <person name="Cerutti H."/>
            <person name="Chanfreau G."/>
            <person name="Chen C.L."/>
            <person name="Cognat V."/>
            <person name="Croft M.T."/>
            <person name="Dent R."/>
            <person name="Dutcher S."/>
            <person name="Fernandez E."/>
            <person name="Fukuzawa H."/>
            <person name="Gonzalez-Ballester D."/>
            <person name="Gonzalez-Halphen D."/>
            <person name="Hallmann A."/>
            <person name="Hanikenne M."/>
            <person name="Hippler M."/>
            <person name="Inwood W."/>
            <person name="Jabbari K."/>
            <person name="Kalanon M."/>
            <person name="Kuras R."/>
            <person name="Lefebvre P.A."/>
            <person name="Lemaire S.D."/>
            <person name="Lobanov A.V."/>
            <person name="Lohr M."/>
            <person name="Manuell A."/>
            <person name="Meier I."/>
            <person name="Mets L."/>
            <person name="Mittag M."/>
            <person name="Mittelmeier T."/>
            <person name="Moroney J.V."/>
            <person name="Moseley J."/>
            <person name="Napoli C."/>
            <person name="Nedelcu A.M."/>
            <person name="Niyogi K."/>
            <person name="Novoselov S.V."/>
            <person name="Paulsen I.T."/>
            <person name="Pazour G."/>
            <person name="Purton S."/>
            <person name="Ral J.P."/>
            <person name="Riano-Pachon D.M."/>
            <person name="Riekhof W."/>
            <person name="Rymarquis L."/>
            <person name="Schroda M."/>
            <person name="Stern D."/>
            <person name="Umen J."/>
            <person name="Willows R."/>
            <person name="Wilson N."/>
            <person name="Zimmer S.L."/>
            <person name="Allmer J."/>
            <person name="Balk J."/>
            <person name="Bisova K."/>
            <person name="Chen C.J."/>
            <person name="Elias M."/>
            <person name="Gendler K."/>
            <person name="Hauser C."/>
            <person name="Lamb M.R."/>
            <person name="Ledford H."/>
            <person name="Long J.C."/>
            <person name="Minagawa J."/>
            <person name="Page M.D."/>
            <person name="Pan J."/>
            <person name="Pootakham W."/>
            <person name="Roje S."/>
            <person name="Rose A."/>
            <person name="Stahlberg E."/>
            <person name="Terauchi A.M."/>
            <person name="Yang P."/>
            <person name="Ball S."/>
            <person name="Bowler C."/>
            <person name="Dieckmann C.L."/>
            <person name="Gladyshev V.N."/>
            <person name="Green P."/>
            <person name="Jorgensen R."/>
            <person name="Mayfield S."/>
            <person name="Mueller-Roeber B."/>
            <person name="Rajamani S."/>
            <person name="Sayre R.T."/>
            <person name="Brokstein P."/>
            <person name="Dubchak I."/>
            <person name="Goodstein D."/>
            <person name="Hornick L."/>
            <person name="Huang Y.W."/>
            <person name="Jhaveri J."/>
            <person name="Luo Y."/>
            <person name="Martinez D."/>
            <person name="Ngau W.C."/>
            <person name="Otillar B."/>
            <person name="Poliakov A."/>
            <person name="Porter A."/>
            <person name="Szajkowski L."/>
            <person name="Werner G."/>
            <person name="Zhou K."/>
            <person name="Grigoriev I.V."/>
            <person name="Rokhsar D.S."/>
            <person name="Grossman A.R."/>
        </authorList>
    </citation>
    <scope>NUCLEOTIDE SEQUENCE [LARGE SCALE GENOMIC DNA]</scope>
    <source>
        <strain evidence="4">CC-503</strain>
        <strain evidence="3">CC-503 cw92 mt+</strain>
    </source>
</reference>
<evidence type="ECO:0000259" key="2">
    <source>
        <dbReference type="Pfam" id="PF05670"/>
    </source>
</evidence>
<evidence type="ECO:0000313" key="4">
    <source>
        <dbReference type="Proteomes" id="UP000006906"/>
    </source>
</evidence>
<dbReference type="RefSeq" id="XP_042916972.1">
    <property type="nucleotide sequence ID" value="XM_043070300.1"/>
</dbReference>
<dbReference type="ExpressionAtlas" id="A0A2K3CYE6">
    <property type="expression patterns" value="baseline and differential"/>
</dbReference>
<feature type="region of interest" description="Disordered" evidence="1">
    <location>
        <begin position="174"/>
        <end position="208"/>
    </location>
</feature>
<dbReference type="EMBL" id="CM008975">
    <property type="protein sequence ID" value="PNW73302.1"/>
    <property type="molecule type" value="Genomic_DNA"/>
</dbReference>
<dbReference type="Proteomes" id="UP000006906">
    <property type="component" value="Chromosome 14"/>
</dbReference>
<dbReference type="Gene3D" id="2.30.310.10">
    <property type="entry name" value="ibrinogen binding protein from staphylococcus aureus domain"/>
    <property type="match status" value="1"/>
</dbReference>
<dbReference type="Gramene" id="PNW73303">
    <property type="protein sequence ID" value="PNW73303"/>
    <property type="gene ID" value="CHLRE_14g627150v5"/>
</dbReference>
<evidence type="ECO:0000313" key="3">
    <source>
        <dbReference type="EMBL" id="PNW73303.1"/>
    </source>
</evidence>
<dbReference type="GO" id="GO:1990112">
    <property type="term" value="C:RQC complex"/>
    <property type="evidence" value="ECO:0000318"/>
    <property type="project" value="GO_Central"/>
</dbReference>
<dbReference type="Pfam" id="PF05833">
    <property type="entry name" value="NFACT_N"/>
    <property type="match status" value="2"/>
</dbReference>
<evidence type="ECO:0000256" key="1">
    <source>
        <dbReference type="SAM" id="MobiDB-lite"/>
    </source>
</evidence>
<reference evidence="3" key="2">
    <citation type="submission" date="2017-07" db="EMBL/GenBank/DDBJ databases">
        <title>WGS assembly of Chlamydomonas reinhardtii.</title>
        <authorList>
            <consortium name="Chlamydomonas Annotation Team"/>
            <consortium name="JGI Annotation Team"/>
            <person name="Merchant S.S."/>
            <person name="Prochnik S.E."/>
            <person name="Vallon O."/>
            <person name="Harris E.H."/>
            <person name="Karpowicz S.J."/>
            <person name="Witman G.B."/>
            <person name="Terry A."/>
            <person name="Salamov A."/>
            <person name="Fritz-Laylin L.K."/>
            <person name="Marechal-Drouard L."/>
            <person name="Marshall W.F."/>
            <person name="Qu L.H."/>
            <person name="Nelson D.R."/>
            <person name="Sanderfoot A.A."/>
            <person name="Spalding M.H."/>
            <person name="Kapitonov V.V."/>
            <person name="Ren Q."/>
            <person name="Ferris P."/>
            <person name="Lindquist E."/>
            <person name="Shapiro H."/>
            <person name="Lucas S.M."/>
            <person name="Grimwood J."/>
            <person name="Schmutz J."/>
            <person name="Grigoriev I.V."/>
            <person name="Rokhsar D.S."/>
        </authorList>
    </citation>
    <scope>NUCLEOTIDE SEQUENCE</scope>
    <source>
        <strain evidence="3">CC-503 cw92 mt+</strain>
    </source>
</reference>
<feature type="domain" description="NFACT RNA-binding" evidence="2">
    <location>
        <begin position="802"/>
        <end position="913"/>
    </location>
</feature>
<accession>A0A2K3CYE6</accession>
<dbReference type="KEGG" id="cre:CHLRE_14g627150v5"/>
<organism evidence="3 4">
    <name type="scientific">Chlamydomonas reinhardtii</name>
    <name type="common">Chlamydomonas smithii</name>
    <dbReference type="NCBI Taxonomy" id="3055"/>
    <lineage>
        <taxon>Eukaryota</taxon>
        <taxon>Viridiplantae</taxon>
        <taxon>Chlorophyta</taxon>
        <taxon>core chlorophytes</taxon>
        <taxon>Chlorophyceae</taxon>
        <taxon>CS clade</taxon>
        <taxon>Chlamydomonadales</taxon>
        <taxon>Chlamydomonadaceae</taxon>
        <taxon>Chlamydomonas</taxon>
    </lineage>
</organism>
<dbReference type="STRING" id="3055.A0A2K3CYE6"/>
<gene>
    <name evidence="3" type="ORF">CHLRE_14g627150v5</name>
</gene>